<evidence type="ECO:0000256" key="12">
    <source>
        <dbReference type="ARBA" id="ARBA00023055"/>
    </source>
</evidence>
<dbReference type="Gene3D" id="3.40.1110.10">
    <property type="entry name" value="Calcium-transporting ATPase, cytoplasmic domain N"/>
    <property type="match status" value="1"/>
</dbReference>
<feature type="transmembrane region" description="Helical" evidence="18">
    <location>
        <begin position="949"/>
        <end position="968"/>
    </location>
</feature>
<dbReference type="SFLD" id="SFLDG00002">
    <property type="entry name" value="C1.7:_P-type_atpase_like"/>
    <property type="match status" value="1"/>
</dbReference>
<dbReference type="GO" id="GO:0005802">
    <property type="term" value="C:trans-Golgi network"/>
    <property type="evidence" value="ECO:0007669"/>
    <property type="project" value="TreeGrafter"/>
</dbReference>
<feature type="binding site" evidence="16">
    <location>
        <position position="757"/>
    </location>
    <ligand>
        <name>ATP</name>
        <dbReference type="ChEBI" id="CHEBI:30616"/>
    </ligand>
</feature>
<dbReference type="GO" id="GO:0140326">
    <property type="term" value="F:ATPase-coupled intramembrane lipid transporter activity"/>
    <property type="evidence" value="ECO:0007669"/>
    <property type="project" value="UniProtKB-EC"/>
</dbReference>
<feature type="binding site" evidence="16">
    <location>
        <position position="537"/>
    </location>
    <ligand>
        <name>ATP</name>
        <dbReference type="ChEBI" id="CHEBI:30616"/>
    </ligand>
</feature>
<feature type="transmembrane region" description="Helical" evidence="18">
    <location>
        <begin position="844"/>
        <end position="866"/>
    </location>
</feature>
<feature type="domain" description="P-type ATPase A" evidence="19">
    <location>
        <begin position="150"/>
        <end position="289"/>
    </location>
</feature>
<feature type="binding site" evidence="16">
    <location>
        <position position="786"/>
    </location>
    <ligand>
        <name>ATP</name>
        <dbReference type="ChEBI" id="CHEBI:30616"/>
    </ligand>
</feature>
<evidence type="ECO:0000256" key="2">
    <source>
        <dbReference type="ARBA" id="ARBA00004127"/>
    </source>
</evidence>
<evidence type="ECO:0000256" key="5">
    <source>
        <dbReference type="ARBA" id="ARBA00022692"/>
    </source>
</evidence>
<dbReference type="NCBIfam" id="TIGR01652">
    <property type="entry name" value="ATPase-Plipid"/>
    <property type="match status" value="1"/>
</dbReference>
<dbReference type="InterPro" id="IPR018303">
    <property type="entry name" value="ATPase_P-typ_P_site"/>
</dbReference>
<evidence type="ECO:0000256" key="3">
    <source>
        <dbReference type="ARBA" id="ARBA00008109"/>
    </source>
</evidence>
<proteinExistence type="inferred from homology"/>
<keyword evidence="8 16" id="KW-0067">ATP-binding</keyword>
<evidence type="ECO:0000259" key="19">
    <source>
        <dbReference type="Pfam" id="PF00122"/>
    </source>
</evidence>
<keyword evidence="10 18" id="KW-1278">Translocase</keyword>
<dbReference type="SUPFAM" id="SSF81665">
    <property type="entry name" value="Calcium ATPase, transmembrane domain M"/>
    <property type="match status" value="1"/>
</dbReference>
<dbReference type="SFLD" id="SFLDF00027">
    <property type="entry name" value="p-type_atpase"/>
    <property type="match status" value="1"/>
</dbReference>
<dbReference type="GO" id="GO:0016887">
    <property type="term" value="F:ATP hydrolysis activity"/>
    <property type="evidence" value="ECO:0007669"/>
    <property type="project" value="InterPro"/>
</dbReference>
<keyword evidence="5 18" id="KW-0812">Transmembrane</keyword>
<keyword evidence="4" id="KW-0813">Transport</keyword>
<dbReference type="GO" id="GO:0045332">
    <property type="term" value="P:phospholipid translocation"/>
    <property type="evidence" value="ECO:0007669"/>
    <property type="project" value="TreeGrafter"/>
</dbReference>
<evidence type="ECO:0000256" key="18">
    <source>
        <dbReference type="RuleBase" id="RU362033"/>
    </source>
</evidence>
<sequence length="1048" mass="119044">MMKMENEDSRTGSIGIQISNQDEPILLPQERPSYFQRLKKLLKKVEPPERYINFSGTINYTSPSNAVKNTKYNIITFFPLFLFYQFGQPLNLFFLVIALSQFYPPLQVGFLFTYIAPLALVTFITMSKEAYDDLVRWQRDREVNNQLYTCLSHNGSKRIPSEEIKVGDFIEIHSHERIPADMILMQTSDESGTVFIKTDQLDGETDWKLRKAVVCTQRVRPEMQLLNLAGVVTIKAPHKNIYEFEGKIELEIGGKSVAEGLGLENTVWSSTSLASGSCIGFVIYTGKETRSVMNGREPSNKLGATDIELNRLAMYLLILMISMSFLIVCLAGFSVNTPISFFRFLLLLSTIIPISLRVNLDFAKIYYSYHIAKDPLTGNAKPRNSTIPEELGRIHILLTDKTGTLTKNDMILKRLSFEYEKFSIDDKDSMEDLLKLMNLNYQNCPAPIGDFNQKKKRKRDTDMVVRDMITALTLCHNVTPVMENNEQIYQASSPDEIALVNFTKSIGVELHHRSQEMMIINTPAGIEEYKILQMFPFTSSSKRMGIILYHEATDNIIFYLKGAEEVLKEKIGSQISRTRMIEDCENLAQEGLRTLVVSQKILTKEEYEAFLEKFNTARVSLVNREIMIRAAIDTLEVDMEYLGVTGVEDKLQDKVDKSIAKLKNAGIKVWMLTGDKFETAKCIAISTGLKKHDQTFYEIVNMCDRNLLKETLDELRLVGNQTTVLVVDGISIHIALEAFEEIFVQVASQLGGVVCCRASPTQKTQVVDALKRYTKNRVCSIGDGGNDVGMIQAAHVGVGIEGKEGKQASLAADYSISEFRHVTALILWHGRMSYLRTSRLANFIFHRGLIIAVIQFMFSMIFYYIAIPIYNGYLMLGYTTIFTSMPVFSIVLDKDIEYKTIKNFPILYQTLQMGRALNSTRFLLILVKSIYQGSVIILCAILLFIDDSFINIVAITFSALILTELLNIATMIETWTRGIIISEIAAFTMYAISILALRNYFDVMFILTPDFFWKVLLITTISWLPLYLGKFIKDKLMPSKAKQIRENS</sequence>
<dbReference type="InterPro" id="IPR006539">
    <property type="entry name" value="P-type_ATPase_IV"/>
</dbReference>
<dbReference type="SUPFAM" id="SSF81653">
    <property type="entry name" value="Calcium ATPase, transduction domain A"/>
    <property type="match status" value="1"/>
</dbReference>
<feature type="domain" description="P-type ATPase N-terminal" evidence="20">
    <location>
        <begin position="63"/>
        <end position="114"/>
    </location>
</feature>
<evidence type="ECO:0000256" key="14">
    <source>
        <dbReference type="ARBA" id="ARBA00034036"/>
    </source>
</evidence>
<feature type="transmembrane region" description="Helical" evidence="18">
    <location>
        <begin position="872"/>
        <end position="892"/>
    </location>
</feature>
<keyword evidence="13 18" id="KW-0472">Membrane</keyword>
<dbReference type="EMBL" id="CAJZBQ010000047">
    <property type="protein sequence ID" value="CAG9329329.1"/>
    <property type="molecule type" value="Genomic_DNA"/>
</dbReference>
<feature type="transmembrane region" description="Helical" evidence="18">
    <location>
        <begin position="312"/>
        <end position="335"/>
    </location>
</feature>
<evidence type="ECO:0000256" key="7">
    <source>
        <dbReference type="ARBA" id="ARBA00022741"/>
    </source>
</evidence>
<evidence type="ECO:0000256" key="16">
    <source>
        <dbReference type="PIRSR" id="PIRSR606539-2"/>
    </source>
</evidence>
<dbReference type="Pfam" id="PF00122">
    <property type="entry name" value="E1-E2_ATPase"/>
    <property type="match status" value="1"/>
</dbReference>
<evidence type="ECO:0000256" key="4">
    <source>
        <dbReference type="ARBA" id="ARBA00022448"/>
    </source>
</evidence>
<protein>
    <recommendedName>
        <fullName evidence="18">Phospholipid-transporting ATPase</fullName>
        <ecNumber evidence="18">7.6.2.1</ecNumber>
    </recommendedName>
</protein>
<dbReference type="InterPro" id="IPR032631">
    <property type="entry name" value="P-type_ATPase_N"/>
</dbReference>
<feature type="binding site" evidence="16">
    <location>
        <position position="763"/>
    </location>
    <ligand>
        <name>ATP</name>
        <dbReference type="ChEBI" id="CHEBI:30616"/>
    </ligand>
</feature>
<gene>
    <name evidence="22" type="ORF">BSTOLATCC_MIC48153</name>
</gene>
<dbReference type="PROSITE" id="PS00154">
    <property type="entry name" value="ATPASE_E1_E2"/>
    <property type="match status" value="1"/>
</dbReference>
<dbReference type="InterPro" id="IPR044492">
    <property type="entry name" value="P_typ_ATPase_HD_dom"/>
</dbReference>
<comment type="similarity">
    <text evidence="3 18">Belongs to the cation transport ATPase (P-type) (TC 3.A.3) family. Type IV subfamily.</text>
</comment>
<dbReference type="GO" id="GO:0005886">
    <property type="term" value="C:plasma membrane"/>
    <property type="evidence" value="ECO:0007669"/>
    <property type="project" value="TreeGrafter"/>
</dbReference>
<feature type="binding site" evidence="17">
    <location>
        <position position="783"/>
    </location>
    <ligand>
        <name>Mg(2+)</name>
        <dbReference type="ChEBI" id="CHEBI:18420"/>
    </ligand>
</feature>
<dbReference type="Pfam" id="PF16212">
    <property type="entry name" value="PhoLip_ATPase_C"/>
    <property type="match status" value="1"/>
</dbReference>
<keyword evidence="7 16" id="KW-0547">Nucleotide-binding</keyword>
<dbReference type="Pfam" id="PF16209">
    <property type="entry name" value="PhoLip_ATPase_N"/>
    <property type="match status" value="1"/>
</dbReference>
<dbReference type="GO" id="GO:0005524">
    <property type="term" value="F:ATP binding"/>
    <property type="evidence" value="ECO:0007669"/>
    <property type="project" value="UniProtKB-UniRule"/>
</dbReference>
<dbReference type="GO" id="GO:0006897">
    <property type="term" value="P:endocytosis"/>
    <property type="evidence" value="ECO:0007669"/>
    <property type="project" value="TreeGrafter"/>
</dbReference>
<evidence type="ECO:0000256" key="17">
    <source>
        <dbReference type="PIRSR" id="PIRSR606539-3"/>
    </source>
</evidence>
<dbReference type="Pfam" id="PF13246">
    <property type="entry name" value="Cation_ATPase"/>
    <property type="match status" value="1"/>
</dbReference>
<dbReference type="SFLD" id="SFLDS00003">
    <property type="entry name" value="Haloacid_Dehalogenase"/>
    <property type="match status" value="1"/>
</dbReference>
<feature type="binding site" evidence="16">
    <location>
        <position position="787"/>
    </location>
    <ligand>
        <name>ATP</name>
        <dbReference type="ChEBI" id="CHEBI:30616"/>
    </ligand>
</feature>
<feature type="transmembrane region" description="Helical" evidence="18">
    <location>
        <begin position="77"/>
        <end position="100"/>
    </location>
</feature>
<feature type="binding site" evidence="16">
    <location>
        <position position="561"/>
    </location>
    <ligand>
        <name>ATP</name>
        <dbReference type="ChEBI" id="CHEBI:30616"/>
    </ligand>
</feature>
<dbReference type="GO" id="GO:0000287">
    <property type="term" value="F:magnesium ion binding"/>
    <property type="evidence" value="ECO:0007669"/>
    <property type="project" value="UniProtKB-UniRule"/>
</dbReference>
<feature type="binding site" evidence="17">
    <location>
        <position position="787"/>
    </location>
    <ligand>
        <name>Mg(2+)</name>
        <dbReference type="ChEBI" id="CHEBI:18420"/>
    </ligand>
</feature>
<feature type="binding site" evidence="16">
    <location>
        <position position="402"/>
    </location>
    <ligand>
        <name>ATP</name>
        <dbReference type="ChEBI" id="CHEBI:30616"/>
    </ligand>
</feature>
<dbReference type="NCBIfam" id="TIGR01494">
    <property type="entry name" value="ATPase_P-type"/>
    <property type="match status" value="2"/>
</dbReference>
<feature type="binding site" evidence="16">
    <location>
        <position position="674"/>
    </location>
    <ligand>
        <name>ATP</name>
        <dbReference type="ChEBI" id="CHEBI:30616"/>
    </ligand>
</feature>
<feature type="binding site" evidence="16">
    <location>
        <position position="673"/>
    </location>
    <ligand>
        <name>ATP</name>
        <dbReference type="ChEBI" id="CHEBI:30616"/>
    </ligand>
</feature>
<evidence type="ECO:0000313" key="23">
    <source>
        <dbReference type="Proteomes" id="UP001162131"/>
    </source>
</evidence>
<dbReference type="InterPro" id="IPR001757">
    <property type="entry name" value="P_typ_ATPase"/>
</dbReference>
<evidence type="ECO:0000256" key="8">
    <source>
        <dbReference type="ARBA" id="ARBA00022840"/>
    </source>
</evidence>
<evidence type="ECO:0000256" key="6">
    <source>
        <dbReference type="ARBA" id="ARBA00022723"/>
    </source>
</evidence>
<feature type="transmembrane region" description="Helical" evidence="18">
    <location>
        <begin position="1011"/>
        <end position="1032"/>
    </location>
</feature>
<evidence type="ECO:0000256" key="9">
    <source>
        <dbReference type="ARBA" id="ARBA00022842"/>
    </source>
</evidence>
<feature type="binding site" evidence="16">
    <location>
        <position position="593"/>
    </location>
    <ligand>
        <name>ATP</name>
        <dbReference type="ChEBI" id="CHEBI:30616"/>
    </ligand>
</feature>
<feature type="binding site" evidence="16">
    <location>
        <position position="401"/>
    </location>
    <ligand>
        <name>ATP</name>
        <dbReference type="ChEBI" id="CHEBI:30616"/>
    </ligand>
</feature>
<dbReference type="EC" id="7.6.2.1" evidence="18"/>
<dbReference type="InterPro" id="IPR008250">
    <property type="entry name" value="ATPase_P-typ_transduc_dom_A_sf"/>
</dbReference>
<dbReference type="SUPFAM" id="SSF56784">
    <property type="entry name" value="HAD-like"/>
    <property type="match status" value="1"/>
</dbReference>
<evidence type="ECO:0000256" key="1">
    <source>
        <dbReference type="ARBA" id="ARBA00001946"/>
    </source>
</evidence>
<dbReference type="InterPro" id="IPR023299">
    <property type="entry name" value="ATPase_P-typ_cyto_dom_N"/>
</dbReference>
<feature type="binding site" evidence="17">
    <location>
        <position position="400"/>
    </location>
    <ligand>
        <name>Mg(2+)</name>
        <dbReference type="ChEBI" id="CHEBI:18420"/>
    </ligand>
</feature>
<keyword evidence="12" id="KW-0445">Lipid transport</keyword>
<dbReference type="AlphaFoldDB" id="A0AAU9JWT3"/>
<keyword evidence="9 17" id="KW-0460">Magnesium</keyword>
<feature type="binding site" evidence="16">
    <location>
        <position position="675"/>
    </location>
    <ligand>
        <name>ATP</name>
        <dbReference type="ChEBI" id="CHEBI:30616"/>
    </ligand>
</feature>
<keyword evidence="23" id="KW-1185">Reference proteome</keyword>
<comment type="subcellular location">
    <subcellularLocation>
        <location evidence="2">Endomembrane system</location>
        <topology evidence="2">Multi-pass membrane protein</topology>
    </subcellularLocation>
    <subcellularLocation>
        <location evidence="18">Membrane</location>
        <topology evidence="18">Multi-pass membrane protein</topology>
    </subcellularLocation>
</comment>
<evidence type="ECO:0000259" key="20">
    <source>
        <dbReference type="Pfam" id="PF16209"/>
    </source>
</evidence>
<feature type="transmembrane region" description="Helical" evidence="18">
    <location>
        <begin position="341"/>
        <end position="360"/>
    </location>
</feature>
<feature type="transmembrane region" description="Helical" evidence="18">
    <location>
        <begin position="980"/>
        <end position="999"/>
    </location>
</feature>
<evidence type="ECO:0000259" key="21">
    <source>
        <dbReference type="Pfam" id="PF16212"/>
    </source>
</evidence>
<dbReference type="GO" id="GO:0006890">
    <property type="term" value="P:retrograde vesicle-mediated transport, Golgi to endoplasmic reticulum"/>
    <property type="evidence" value="ECO:0007669"/>
    <property type="project" value="TreeGrafter"/>
</dbReference>
<comment type="cofactor">
    <cofactor evidence="1 17">
        <name>Mg(2+)</name>
        <dbReference type="ChEBI" id="CHEBI:18420"/>
    </cofactor>
</comment>
<keyword evidence="6 17" id="KW-0479">Metal-binding</keyword>
<evidence type="ECO:0000256" key="15">
    <source>
        <dbReference type="PIRSR" id="PIRSR606539-1"/>
    </source>
</evidence>
<organism evidence="22 23">
    <name type="scientific">Blepharisma stoltei</name>
    <dbReference type="NCBI Taxonomy" id="1481888"/>
    <lineage>
        <taxon>Eukaryota</taxon>
        <taxon>Sar</taxon>
        <taxon>Alveolata</taxon>
        <taxon>Ciliophora</taxon>
        <taxon>Postciliodesmatophora</taxon>
        <taxon>Heterotrichea</taxon>
        <taxon>Heterotrichida</taxon>
        <taxon>Blepharismidae</taxon>
        <taxon>Blepharisma</taxon>
    </lineage>
</organism>
<feature type="domain" description="P-type ATPase C-terminal" evidence="21">
    <location>
        <begin position="810"/>
        <end position="1038"/>
    </location>
</feature>
<dbReference type="Proteomes" id="UP001162131">
    <property type="component" value="Unassembled WGS sequence"/>
</dbReference>
<dbReference type="Gene3D" id="3.40.50.1000">
    <property type="entry name" value="HAD superfamily/HAD-like"/>
    <property type="match status" value="1"/>
</dbReference>
<dbReference type="InterPro" id="IPR023298">
    <property type="entry name" value="ATPase_P-typ_TM_dom_sf"/>
</dbReference>
<dbReference type="Gene3D" id="2.70.150.10">
    <property type="entry name" value="Calcium-transporting ATPase, cytoplasmic transduction domain A"/>
    <property type="match status" value="1"/>
</dbReference>
<feature type="active site" description="4-aspartylphosphate intermediate" evidence="15">
    <location>
        <position position="400"/>
    </location>
</feature>
<reference evidence="22" key="1">
    <citation type="submission" date="2021-09" db="EMBL/GenBank/DDBJ databases">
        <authorList>
            <consortium name="AG Swart"/>
            <person name="Singh M."/>
            <person name="Singh A."/>
            <person name="Seah K."/>
            <person name="Emmerich C."/>
        </authorList>
    </citation>
    <scope>NUCLEOTIDE SEQUENCE</scope>
    <source>
        <strain evidence="22">ATCC30299</strain>
    </source>
</reference>
<evidence type="ECO:0000313" key="22">
    <source>
        <dbReference type="EMBL" id="CAG9329329.1"/>
    </source>
</evidence>
<dbReference type="PANTHER" id="PTHR24092:SF5">
    <property type="entry name" value="PHOSPHOLIPID-TRANSPORTING ATPASE"/>
    <property type="match status" value="1"/>
</dbReference>
<name>A0AAU9JWT3_9CILI</name>
<feature type="binding site" evidence="16">
    <location>
        <position position="400"/>
    </location>
    <ligand>
        <name>ATP</name>
        <dbReference type="ChEBI" id="CHEBI:30616"/>
    </ligand>
</feature>
<dbReference type="FunFam" id="3.40.50.1000:FF:000009">
    <property type="entry name" value="Phospholipid-transporting ATPase"/>
    <property type="match status" value="1"/>
</dbReference>
<dbReference type="InterPro" id="IPR059000">
    <property type="entry name" value="ATPase_P-type_domA"/>
</dbReference>
<dbReference type="GO" id="GO:0005768">
    <property type="term" value="C:endosome"/>
    <property type="evidence" value="ECO:0007669"/>
    <property type="project" value="TreeGrafter"/>
</dbReference>
<comment type="catalytic activity">
    <reaction evidence="14 18">
        <text>ATP + H2O + phospholipidSide 1 = ADP + phosphate + phospholipidSide 2.</text>
        <dbReference type="EC" id="7.6.2.1"/>
    </reaction>
</comment>
<feature type="transmembrane region" description="Helical" evidence="18">
    <location>
        <begin position="106"/>
        <end position="126"/>
    </location>
</feature>
<dbReference type="PANTHER" id="PTHR24092">
    <property type="entry name" value="PROBABLE PHOSPHOLIPID-TRANSPORTING ATPASE"/>
    <property type="match status" value="1"/>
</dbReference>
<accession>A0AAU9JWT3</accession>
<dbReference type="SUPFAM" id="SSF81660">
    <property type="entry name" value="Metal cation-transporting ATPase, ATP-binding domain N"/>
    <property type="match status" value="1"/>
</dbReference>
<dbReference type="PRINTS" id="PR00119">
    <property type="entry name" value="CATATPASE"/>
</dbReference>
<evidence type="ECO:0000256" key="13">
    <source>
        <dbReference type="ARBA" id="ARBA00023136"/>
    </source>
</evidence>
<feature type="transmembrane region" description="Helical" evidence="18">
    <location>
        <begin position="922"/>
        <end position="943"/>
    </location>
</feature>
<feature type="binding site" evidence="16">
    <location>
        <position position="496"/>
    </location>
    <ligand>
        <name>ATP</name>
        <dbReference type="ChEBI" id="CHEBI:30616"/>
    </ligand>
</feature>
<evidence type="ECO:0000256" key="11">
    <source>
        <dbReference type="ARBA" id="ARBA00022989"/>
    </source>
</evidence>
<dbReference type="InterPro" id="IPR036412">
    <property type="entry name" value="HAD-like_sf"/>
</dbReference>
<feature type="binding site" evidence="17">
    <location>
        <position position="402"/>
    </location>
    <ligand>
        <name>Mg(2+)</name>
        <dbReference type="ChEBI" id="CHEBI:18420"/>
    </ligand>
</feature>
<evidence type="ECO:0000256" key="10">
    <source>
        <dbReference type="ARBA" id="ARBA00022967"/>
    </source>
</evidence>
<keyword evidence="11 18" id="KW-1133">Transmembrane helix</keyword>
<comment type="caution">
    <text evidence="22">The sequence shown here is derived from an EMBL/GenBank/DDBJ whole genome shotgun (WGS) entry which is preliminary data.</text>
</comment>
<dbReference type="InterPro" id="IPR032630">
    <property type="entry name" value="P_typ_ATPase_c"/>
</dbReference>
<dbReference type="InterPro" id="IPR023214">
    <property type="entry name" value="HAD_sf"/>
</dbReference>